<dbReference type="EMBL" id="VMSD01000003">
    <property type="protein sequence ID" value="KAF0847806.1"/>
    <property type="molecule type" value="Genomic_DNA"/>
</dbReference>
<sequence>MQQPTRIGRVDLMPEFFRYFPRRGGPMDDTFETEVLALLRPGGMLTADTIANNLNAPRWRVVRVLQALRDTGRAFGNRRGQWQISPGLRRPVRRSAR</sequence>
<name>A0ABQ6YPZ2_9NOCA</name>
<dbReference type="SUPFAM" id="SSF46785">
    <property type="entry name" value="Winged helix' DNA-binding domain"/>
    <property type="match status" value="1"/>
</dbReference>
<reference evidence="1 2" key="1">
    <citation type="submission" date="2019-07" db="EMBL/GenBank/DDBJ databases">
        <title>Genomic Encyclopedia of Type Strains, Phase IV (KMG-IV): sequencing the most valuable type-strain genomes for metagenomic binning, comparative biology and taxonomic classification.</title>
        <authorList>
            <person name="Goeker M."/>
        </authorList>
    </citation>
    <scope>NUCLEOTIDE SEQUENCE [LARGE SCALE GENOMIC DNA]</scope>
    <source>
        <strain evidence="1 2">DSM 44831</strain>
    </source>
</reference>
<proteinExistence type="predicted"/>
<dbReference type="Proteomes" id="UP000798951">
    <property type="component" value="Unassembled WGS sequence"/>
</dbReference>
<evidence type="ECO:0000313" key="1">
    <source>
        <dbReference type="EMBL" id="KAF0847806.1"/>
    </source>
</evidence>
<keyword evidence="2" id="KW-1185">Reference proteome</keyword>
<evidence type="ECO:0000313" key="2">
    <source>
        <dbReference type="Proteomes" id="UP000798951"/>
    </source>
</evidence>
<organism evidence="1 2">
    <name type="scientific">Nocardia caishijiensis</name>
    <dbReference type="NCBI Taxonomy" id="184756"/>
    <lineage>
        <taxon>Bacteria</taxon>
        <taxon>Bacillati</taxon>
        <taxon>Actinomycetota</taxon>
        <taxon>Actinomycetes</taxon>
        <taxon>Mycobacteriales</taxon>
        <taxon>Nocardiaceae</taxon>
        <taxon>Nocardia</taxon>
    </lineage>
</organism>
<protein>
    <submittedName>
        <fullName evidence="1">Uncharacterized protein</fullName>
    </submittedName>
</protein>
<accession>A0ABQ6YPZ2</accession>
<gene>
    <name evidence="1" type="ORF">FNL39_103708</name>
</gene>
<dbReference type="InterPro" id="IPR036390">
    <property type="entry name" value="WH_DNA-bd_sf"/>
</dbReference>
<comment type="caution">
    <text evidence="1">The sequence shown here is derived from an EMBL/GenBank/DDBJ whole genome shotgun (WGS) entry which is preliminary data.</text>
</comment>